<dbReference type="STRING" id="525909.Afer_1873"/>
<dbReference type="Gene3D" id="3.30.230.10">
    <property type="match status" value="1"/>
</dbReference>
<proteinExistence type="predicted"/>
<dbReference type="eggNOG" id="COG3480">
    <property type="taxonomic scope" value="Bacteria"/>
</dbReference>
<dbReference type="InterPro" id="IPR036034">
    <property type="entry name" value="PDZ_sf"/>
</dbReference>
<reference evidence="2 3" key="1">
    <citation type="journal article" date="2009" name="Stand. Genomic Sci.">
        <title>Complete genome sequence of Acidimicrobium ferrooxidans type strain (ICP).</title>
        <authorList>
            <person name="Clum A."/>
            <person name="Nolan M."/>
            <person name="Lang E."/>
            <person name="Glavina Del Rio T."/>
            <person name="Tice H."/>
            <person name="Copeland A."/>
            <person name="Cheng J.F."/>
            <person name="Lucas S."/>
            <person name="Chen F."/>
            <person name="Bruce D."/>
            <person name="Goodwin L."/>
            <person name="Pitluck S."/>
            <person name="Ivanova N."/>
            <person name="Mavrommatis K."/>
            <person name="Mikhailova N."/>
            <person name="Pati A."/>
            <person name="Chen A."/>
            <person name="Palaniappan K."/>
            <person name="Goker M."/>
            <person name="Spring S."/>
            <person name="Land M."/>
            <person name="Hauser L."/>
            <person name="Chang Y.J."/>
            <person name="Jeffries C.C."/>
            <person name="Chain P."/>
            <person name="Bristow J."/>
            <person name="Eisen J.A."/>
            <person name="Markowitz V."/>
            <person name="Hugenholtz P."/>
            <person name="Kyrpides N.C."/>
            <person name="Klenk H.P."/>
            <person name="Lapidus A."/>
        </authorList>
    </citation>
    <scope>NUCLEOTIDE SEQUENCE [LARGE SCALE GENOMIC DNA]</scope>
    <source>
        <strain evidence="3">DSM 10331 / JCM 15462 / NBRC 103882 / ICP</strain>
    </source>
</reference>
<evidence type="ECO:0000313" key="3">
    <source>
        <dbReference type="Proteomes" id="UP000000771"/>
    </source>
</evidence>
<dbReference type="Proteomes" id="UP000000771">
    <property type="component" value="Chromosome"/>
</dbReference>
<sequence length="340" mass="34404">MRQRRMSDAVVAGAKLWVVGWLLLLLGWGVFGRIGEVALAPGATVAIAPLVRVAGRPPATLDIASATTTARPLSPLGWLIASFDPAESVVPEIVGARSGDPAVLSASQQSEIAALVAACRAVGVRVESMEGQVVRGVLPTSPLRGVVHAGDLVVGVDGVPVPTPAAFASAVAAAVTHTRVTLSLVRSTASGLSRFVSSVTVPSVAGELGLVTSPATAAITPVHLELRLPDADTASSGLAVGLAIADELRPALLARAPRQPIAALAGIDPSGALVAVSGLRQRLLAARVAGIQTVIVATSQIVQARADAAGRMRVLAAATLRGALQLLDRLRPEAAAHSAR</sequence>
<dbReference type="SUPFAM" id="SSF54211">
    <property type="entry name" value="Ribosomal protein S5 domain 2-like"/>
    <property type="match status" value="1"/>
</dbReference>
<accession>C7M1D6</accession>
<evidence type="ECO:0000313" key="2">
    <source>
        <dbReference type="EMBL" id="ACU54784.1"/>
    </source>
</evidence>
<dbReference type="InterPro" id="IPR008269">
    <property type="entry name" value="Lon_proteolytic"/>
</dbReference>
<keyword evidence="3" id="KW-1185">Reference proteome</keyword>
<dbReference type="OrthoDB" id="2356897at2"/>
<dbReference type="HOGENOM" id="CLU_815417_0_0_11"/>
<protein>
    <submittedName>
        <fullName evidence="2">Secreted protein containing a PDZ domain</fullName>
    </submittedName>
</protein>
<dbReference type="SUPFAM" id="SSF50156">
    <property type="entry name" value="PDZ domain-like"/>
    <property type="match status" value="1"/>
</dbReference>
<dbReference type="GO" id="GO:0004176">
    <property type="term" value="F:ATP-dependent peptidase activity"/>
    <property type="evidence" value="ECO:0007669"/>
    <property type="project" value="InterPro"/>
</dbReference>
<dbReference type="GO" id="GO:0006508">
    <property type="term" value="P:proteolysis"/>
    <property type="evidence" value="ECO:0007669"/>
    <property type="project" value="InterPro"/>
</dbReference>
<dbReference type="InterPro" id="IPR014721">
    <property type="entry name" value="Ribsml_uS5_D2-typ_fold_subgr"/>
</dbReference>
<feature type="domain" description="Lon proteolytic" evidence="1">
    <location>
        <begin position="223"/>
        <end position="298"/>
    </location>
</feature>
<dbReference type="Pfam" id="PF05362">
    <property type="entry name" value="Lon_C"/>
    <property type="match status" value="1"/>
</dbReference>
<dbReference type="AlphaFoldDB" id="C7M1D6"/>
<dbReference type="KEGG" id="afo:Afer_1873"/>
<dbReference type="RefSeq" id="WP_015799261.1">
    <property type="nucleotide sequence ID" value="NC_013124.1"/>
</dbReference>
<dbReference type="GO" id="GO:0004252">
    <property type="term" value="F:serine-type endopeptidase activity"/>
    <property type="evidence" value="ECO:0007669"/>
    <property type="project" value="InterPro"/>
</dbReference>
<gene>
    <name evidence="2" type="ordered locus">Afer_1873</name>
</gene>
<dbReference type="EMBL" id="CP001631">
    <property type="protein sequence ID" value="ACU54784.1"/>
    <property type="molecule type" value="Genomic_DNA"/>
</dbReference>
<evidence type="ECO:0000259" key="1">
    <source>
        <dbReference type="Pfam" id="PF05362"/>
    </source>
</evidence>
<dbReference type="InterPro" id="IPR020568">
    <property type="entry name" value="Ribosomal_Su5_D2-typ_SF"/>
</dbReference>
<organism evidence="2 3">
    <name type="scientific">Acidimicrobium ferrooxidans (strain DSM 10331 / JCM 15462 / NBRC 103882 / ICP)</name>
    <dbReference type="NCBI Taxonomy" id="525909"/>
    <lineage>
        <taxon>Bacteria</taxon>
        <taxon>Bacillati</taxon>
        <taxon>Actinomycetota</taxon>
        <taxon>Acidimicrobiia</taxon>
        <taxon>Acidimicrobiales</taxon>
        <taxon>Acidimicrobiaceae</taxon>
        <taxon>Acidimicrobium</taxon>
    </lineage>
</organism>
<name>C7M1D6_ACIFD</name>